<dbReference type="AlphaFoldDB" id="C7YVW2"/>
<dbReference type="InterPro" id="IPR026841">
    <property type="entry name" value="Aur1/Ipt1"/>
</dbReference>
<feature type="transmembrane region" description="Helical" evidence="5">
    <location>
        <begin position="19"/>
        <end position="35"/>
    </location>
</feature>
<dbReference type="OMA" id="MNYYYAT"/>
<evidence type="ECO:0000256" key="5">
    <source>
        <dbReference type="SAM" id="Phobius"/>
    </source>
</evidence>
<dbReference type="KEGG" id="nhe:NECHADRAFT_89642"/>
<evidence type="ECO:0000313" key="8">
    <source>
        <dbReference type="Proteomes" id="UP000005206"/>
    </source>
</evidence>
<accession>C7YVW2</accession>
<evidence type="ECO:0000313" key="7">
    <source>
        <dbReference type="EMBL" id="EEU44070.1"/>
    </source>
</evidence>
<evidence type="ECO:0000256" key="2">
    <source>
        <dbReference type="ARBA" id="ARBA00022692"/>
    </source>
</evidence>
<evidence type="ECO:0000259" key="6">
    <source>
        <dbReference type="Pfam" id="PF14378"/>
    </source>
</evidence>
<feature type="transmembrane region" description="Helical" evidence="5">
    <location>
        <begin position="84"/>
        <end position="104"/>
    </location>
</feature>
<dbReference type="VEuPathDB" id="FungiDB:NECHADRAFT_89642"/>
<dbReference type="PROSITE" id="PS51257">
    <property type="entry name" value="PROKAR_LIPOPROTEIN"/>
    <property type="match status" value="1"/>
</dbReference>
<dbReference type="GO" id="GO:0016020">
    <property type="term" value="C:membrane"/>
    <property type="evidence" value="ECO:0007669"/>
    <property type="project" value="UniProtKB-SubCell"/>
</dbReference>
<keyword evidence="4 5" id="KW-0472">Membrane</keyword>
<dbReference type="HOGENOM" id="CLU_035756_1_1_1"/>
<dbReference type="PANTHER" id="PTHR31310:SF16">
    <property type="entry name" value="INOSITOLPHOSPHOTRANSFERASE AUR1_IPT1 DOMAIN-CONTAINING PROTEIN"/>
    <property type="match status" value="1"/>
</dbReference>
<keyword evidence="8" id="KW-1185">Reference proteome</keyword>
<dbReference type="InParanoid" id="C7YVW2"/>
<dbReference type="RefSeq" id="XP_003049783.1">
    <property type="nucleotide sequence ID" value="XM_003049737.1"/>
</dbReference>
<evidence type="ECO:0000256" key="4">
    <source>
        <dbReference type="ARBA" id="ARBA00023136"/>
    </source>
</evidence>
<feature type="transmembrane region" description="Helical" evidence="5">
    <location>
        <begin position="287"/>
        <end position="313"/>
    </location>
</feature>
<feature type="transmembrane region" description="Helical" evidence="5">
    <location>
        <begin position="254"/>
        <end position="275"/>
    </location>
</feature>
<dbReference type="InterPro" id="IPR052185">
    <property type="entry name" value="IPC_Synthase-Related"/>
</dbReference>
<reference evidence="7 8" key="1">
    <citation type="journal article" date="2009" name="PLoS Genet.">
        <title>The genome of Nectria haematococca: contribution of supernumerary chromosomes to gene expansion.</title>
        <authorList>
            <person name="Coleman J.J."/>
            <person name="Rounsley S.D."/>
            <person name="Rodriguez-Carres M."/>
            <person name="Kuo A."/>
            <person name="Wasmann C.C."/>
            <person name="Grimwood J."/>
            <person name="Schmutz J."/>
            <person name="Taga M."/>
            <person name="White G.J."/>
            <person name="Zhou S."/>
            <person name="Schwartz D.C."/>
            <person name="Freitag M."/>
            <person name="Ma L.J."/>
            <person name="Danchin E.G."/>
            <person name="Henrissat B."/>
            <person name="Coutinho P.M."/>
            <person name="Nelson D.R."/>
            <person name="Straney D."/>
            <person name="Napoli C.A."/>
            <person name="Barker B.M."/>
            <person name="Gribskov M."/>
            <person name="Rep M."/>
            <person name="Kroken S."/>
            <person name="Molnar I."/>
            <person name="Rensing C."/>
            <person name="Kennell J.C."/>
            <person name="Zamora J."/>
            <person name="Farman M.L."/>
            <person name="Selker E.U."/>
            <person name="Salamov A."/>
            <person name="Shapiro H."/>
            <person name="Pangilinan J."/>
            <person name="Lindquist E."/>
            <person name="Lamers C."/>
            <person name="Grigoriev I.V."/>
            <person name="Geiser D.M."/>
            <person name="Covert S.F."/>
            <person name="Temporini E."/>
            <person name="Vanetten H.D."/>
        </authorList>
    </citation>
    <scope>NUCLEOTIDE SEQUENCE [LARGE SCALE GENOMIC DNA]</scope>
    <source>
        <strain evidence="8">ATCC MYA-4622 / CBS 123669 / FGSC 9596 / NRRL 45880 / 77-13-4</strain>
    </source>
</reference>
<dbReference type="eggNOG" id="ENOG502QTNB">
    <property type="taxonomic scope" value="Eukaryota"/>
</dbReference>
<keyword evidence="2 5" id="KW-0812">Transmembrane</keyword>
<dbReference type="OrthoDB" id="2566866at2759"/>
<dbReference type="GeneID" id="9677147"/>
<dbReference type="CDD" id="cd03386">
    <property type="entry name" value="PAP2_Aur1_like"/>
    <property type="match status" value="1"/>
</dbReference>
<dbReference type="Pfam" id="PF14378">
    <property type="entry name" value="PAP2_3"/>
    <property type="match status" value="1"/>
</dbReference>
<dbReference type="PANTHER" id="PTHR31310">
    <property type="match status" value="1"/>
</dbReference>
<sequence length="356" mass="40869">MHAIALRVYVWSGSSKSRFASPIIVLAFTAGCLINRRRNDRKDYTNCLDDDVEAGEAYVDSPPLKPSLLAQPEPSVRRRAPNMVFVLLSRFFNTFPFLVEIWYWNMTYWIYQGLRAFSARMIAGNEAIFTRAQEHALEILDLEHLFGIDIEQRFQSYVMTQQAWLMPYLARIYYSHISLGVCFLVYIYTYLPPSTFRRIRRTIAADNAIAFVIVTVWRCSPPRLLPQEYGFVDILHSKAGGANAWNNNRFQLTIAAMPSLHFGTALFFAVCMCRFSPHRFMRILAPLWPAAMIITIVATANHFLTDAFIGALVPLLGWRYNRMVLILKPVQDFIFAPLISRLDLVDPNARVVPKAL</sequence>
<dbReference type="EMBL" id="GG698901">
    <property type="protein sequence ID" value="EEU44070.1"/>
    <property type="molecule type" value="Genomic_DNA"/>
</dbReference>
<protein>
    <recommendedName>
        <fullName evidence="6">Inositolphosphotransferase Aur1/Ipt1 domain-containing protein</fullName>
    </recommendedName>
</protein>
<evidence type="ECO:0000256" key="1">
    <source>
        <dbReference type="ARBA" id="ARBA00004141"/>
    </source>
</evidence>
<feature type="transmembrane region" description="Helical" evidence="5">
    <location>
        <begin position="172"/>
        <end position="191"/>
    </location>
</feature>
<keyword evidence="3 5" id="KW-1133">Transmembrane helix</keyword>
<organism evidence="7 8">
    <name type="scientific">Fusarium vanettenii (strain ATCC MYA-4622 / CBS 123669 / FGSC 9596 / NRRL 45880 / 77-13-4)</name>
    <name type="common">Fusarium solani subsp. pisi</name>
    <dbReference type="NCBI Taxonomy" id="660122"/>
    <lineage>
        <taxon>Eukaryota</taxon>
        <taxon>Fungi</taxon>
        <taxon>Dikarya</taxon>
        <taxon>Ascomycota</taxon>
        <taxon>Pezizomycotina</taxon>
        <taxon>Sordariomycetes</taxon>
        <taxon>Hypocreomycetidae</taxon>
        <taxon>Hypocreales</taxon>
        <taxon>Nectriaceae</taxon>
        <taxon>Fusarium</taxon>
        <taxon>Fusarium solani species complex</taxon>
        <taxon>Fusarium vanettenii</taxon>
    </lineage>
</organism>
<proteinExistence type="predicted"/>
<dbReference type="Proteomes" id="UP000005206">
    <property type="component" value="Chromosome 1"/>
</dbReference>
<evidence type="ECO:0000256" key="3">
    <source>
        <dbReference type="ARBA" id="ARBA00022989"/>
    </source>
</evidence>
<feature type="domain" description="Inositolphosphotransferase Aur1/Ipt1" evidence="6">
    <location>
        <begin position="138"/>
        <end position="317"/>
    </location>
</feature>
<gene>
    <name evidence="7" type="ORF">NECHADRAFT_89642</name>
</gene>
<name>C7YVW2_FUSV7</name>
<comment type="subcellular location">
    <subcellularLocation>
        <location evidence="1">Membrane</location>
        <topology evidence="1">Multi-pass membrane protein</topology>
    </subcellularLocation>
</comment>